<name>A0ACD5XA35_AVESA</name>
<evidence type="ECO:0000313" key="1">
    <source>
        <dbReference type="EnsemblPlants" id="AVESA.00010b.r2.4DG0757490.1.CDS"/>
    </source>
</evidence>
<accession>A0ACD5XA35</accession>
<proteinExistence type="predicted"/>
<evidence type="ECO:0000313" key="2">
    <source>
        <dbReference type="Proteomes" id="UP001732700"/>
    </source>
</evidence>
<keyword evidence="2" id="KW-1185">Reference proteome</keyword>
<reference evidence="1" key="1">
    <citation type="submission" date="2021-05" db="EMBL/GenBank/DDBJ databases">
        <authorList>
            <person name="Scholz U."/>
            <person name="Mascher M."/>
            <person name="Fiebig A."/>
        </authorList>
    </citation>
    <scope>NUCLEOTIDE SEQUENCE [LARGE SCALE GENOMIC DNA]</scope>
</reference>
<protein>
    <submittedName>
        <fullName evidence="1">Uncharacterized protein</fullName>
    </submittedName>
</protein>
<dbReference type="EnsemblPlants" id="AVESA.00010b.r2.4DG0757490.1">
    <property type="protein sequence ID" value="AVESA.00010b.r2.4DG0757490.1.CDS"/>
    <property type="gene ID" value="AVESA.00010b.r2.4DG0757490"/>
</dbReference>
<reference evidence="1" key="2">
    <citation type="submission" date="2025-09" db="UniProtKB">
        <authorList>
            <consortium name="EnsemblPlants"/>
        </authorList>
    </citation>
    <scope>IDENTIFICATION</scope>
</reference>
<organism evidence="1 2">
    <name type="scientific">Avena sativa</name>
    <name type="common">Oat</name>
    <dbReference type="NCBI Taxonomy" id="4498"/>
    <lineage>
        <taxon>Eukaryota</taxon>
        <taxon>Viridiplantae</taxon>
        <taxon>Streptophyta</taxon>
        <taxon>Embryophyta</taxon>
        <taxon>Tracheophyta</taxon>
        <taxon>Spermatophyta</taxon>
        <taxon>Magnoliopsida</taxon>
        <taxon>Liliopsida</taxon>
        <taxon>Poales</taxon>
        <taxon>Poaceae</taxon>
        <taxon>BOP clade</taxon>
        <taxon>Pooideae</taxon>
        <taxon>Poodae</taxon>
        <taxon>Poeae</taxon>
        <taxon>Poeae Chloroplast Group 1 (Aveneae type)</taxon>
        <taxon>Aveninae</taxon>
        <taxon>Avena</taxon>
    </lineage>
</organism>
<dbReference type="Proteomes" id="UP001732700">
    <property type="component" value="Chromosome 4D"/>
</dbReference>
<sequence>MFRFINAWLQAMFRYITAWLQSAAADEPDAASLQGTAAMDFPVTVSLGPLHRQLHSSFKAGKNKLPDGVSEGEIQRLQEDLEILFTELKIVLEADDPSFTAKCWMKEVRELRYDTEDFLDEVLRPRAGDGDGTRRNALLTIILWIPSKLKRRRQVAKAFSDLWARVKDASKRRQRFQLGPATIKPEFIQGNVSRCFKRIPSSQLLEESMDKLVKLLALPNDEEIVEPVAFDTQDAEEQVQVVPIFGFAGVGKTTLARAFYRNFGGKFQCQAFVRVSRNPDMRMLLSSMLSQIKAPPVHGSSDVQDLIEDIREYLRCKRYLVVIDDLWASSTWDIIRRAFPDGDCCSRIIVTTEIKDVALACCRYQFKYMYEMGPLNGDQSKKLFLSRAFGSENNCAPDFKEVMYEIIRKCGGLALATENIASMLACELNIKQWKHVRDSLPSILSLRTNPSSEGLKEVLNIIYTNLSPKLKTCLLYLIMYPEGYTINKDELVKQWVAEDFIGEEQDRVKTAGDYFDELVSMGMIQPVDRNYNDEVLTCTVHHMVLDLIRYKSLEENFIISVSCFQTTPGLPDKVRRLSLQFGGAKCANIPAEFMITQVRSLIFFGFLNCVPSIMEYKLLRVLILHIWADESKTFDLTRISELFQLRYLKIHCNITVHLPDEIRQLKGLETLEIHAPVTDMPLDISCLPLLHTLGYFDLSKNSIENVQNLGELNNLQELHLTWSNTAEPDNLKNNMQCLGSILWKLSNLKSLTLVPAVSYHAYDLDDAGAASMGISGDVLGSVSSPPALLERLELSRRCVFSSLPEWTKELDKLCILKIAVRKLLRKDIDILKGLPALRALSLYVWTAPVGKVVFDNEGFSVLKYFKFICAAPCVVFLKGSMPSVRELKLAFSANGMEQYSQVVAGLEYLTELEEITAKVWGTGADESYKRYTESALSEAIANHLRTPIIRVRYIDRILYGEEDTSAITQEEHWTLEKQHEIQEELLDRLPELLISSPSTQTQMRDGGQNEETDRSIEVLTQEQEHWTLKKRGIQEELVDPVPECLSTPSTPTQTRDGVQTEQIEGSKDVLTHELEHWTLEKKHEIQEELLDHLPEVLSTPRSREVLTQEQEHWTLVKQHKIQEELLDPLPTQTQTRDGVQGELIEGCSPEIFVDDQELSPLSSALRSPAYRSAPPAPMHPNLFPKNHISHPVGNWSDSINPLPLIQTCSQITHYPLPVFQKQTNFIHRSVPEVETRSVAGQWQRRKVIGSGTYGCVYEATNRRTGALCAMKKVSIFPDDAKSMESLMQLGEEIKLLSKFKHENIVQYYGSETTEDGFYIYLEYVHPGSVNKYISQYCGAITESVVRNFTRHILKGLAFLHSQNIIHRDIKGTNLLVDVNGIVKLADFGIAMHLKRSPYWMAPEVVRATLVKDVSYGLAVDIWSVGCTIIEVFTGKPPWSGLEEPAAMFKVLNKDPPIPDNLSSDGKDFLRVCFKRNPAERPTASKLLEHPFIQSSSHFSQNASTLSLAGTKYPDVGHSPREKKSRETLTYPREKQTNTLGETTSSHLPVKQAVDYLHNDQRPGSLGHRLMTSTSLETHGE</sequence>